<dbReference type="Gene3D" id="3.30.360.10">
    <property type="entry name" value="Dihydrodipicolinate Reductase, domain 2"/>
    <property type="match status" value="1"/>
</dbReference>
<dbReference type="InterPro" id="IPR036291">
    <property type="entry name" value="NAD(P)-bd_dom_sf"/>
</dbReference>
<evidence type="ECO:0000313" key="3">
    <source>
        <dbReference type="Proteomes" id="UP000033540"/>
    </source>
</evidence>
<evidence type="ECO:0000259" key="1">
    <source>
        <dbReference type="Pfam" id="PF03435"/>
    </source>
</evidence>
<comment type="caution">
    <text evidence="2">The sequence shown here is derived from an EMBL/GenBank/DDBJ whole genome shotgun (WGS) entry which is preliminary data.</text>
</comment>
<evidence type="ECO:0000313" key="2">
    <source>
        <dbReference type="EMBL" id="KJK65723.1"/>
    </source>
</evidence>
<protein>
    <submittedName>
        <fullName evidence="2">LYS9 like protein</fullName>
    </submittedName>
</protein>
<dbReference type="InterPro" id="IPR005097">
    <property type="entry name" value="Sacchrp_dh_NADP-bd"/>
</dbReference>
<gene>
    <name evidence="2" type="ORF">P875_00022140</name>
</gene>
<dbReference type="PANTHER" id="PTHR43796">
    <property type="entry name" value="CARBOXYNORSPERMIDINE SYNTHASE"/>
    <property type="match status" value="1"/>
</dbReference>
<dbReference type="SUPFAM" id="SSF51735">
    <property type="entry name" value="NAD(P)-binding Rossmann-fold domains"/>
    <property type="match status" value="1"/>
</dbReference>
<dbReference type="Proteomes" id="UP000033540">
    <property type="component" value="Unassembled WGS sequence"/>
</dbReference>
<dbReference type="STRING" id="1403190.A0A0F0IIN7"/>
<dbReference type="EMBL" id="JZEE01000341">
    <property type="protein sequence ID" value="KJK65723.1"/>
    <property type="molecule type" value="Genomic_DNA"/>
</dbReference>
<proteinExistence type="predicted"/>
<dbReference type="OrthoDB" id="10268090at2759"/>
<feature type="domain" description="Saccharopine dehydrogenase NADP binding" evidence="1">
    <location>
        <begin position="5"/>
        <end position="127"/>
    </location>
</feature>
<sequence length="450" mass="48480">MSKPILFIGASGAMCRLVIERFMKASDRPFILADINLKPVEEIRATLPPGRATSLKLDLFDHQALLSATKGAALVVLGAGPYTRTSHPVMEACLEAKVPYLDFDDDVESTQAALDMSDRAKKAGVACFIGCGASPGMNNVLAVDAASDLDTVTSIDLFWLVGNEKSGAGRAVMEHLMHIASGPCLTWINGKPTITESYLETKYAPMIGSSEIMLHETAHPEPVTLPRLYPNADSIRCYGGLYPLAKFGCARGLGNAVRKGFLSIHEAGDFQLKARHGDLEPEIAGQSLRELEAQLPGFKIDTEPGIRLLQQAKGSSRAASYALEGLIDQIKRGETSKEELRDFFIEASGYTEKVETAGGLLVRAIGFRNGHPATVIKRTPSCAFEDSYLTKSMGTVTGTSCAAFMVLALEAGENVSGVFCPEDWAAPQAFYKALETCGVPRDQLPETYTY</sequence>
<dbReference type="AlphaFoldDB" id="A0A0F0IIN7"/>
<dbReference type="Pfam" id="PF03435">
    <property type="entry name" value="Sacchrp_dh_NADP"/>
    <property type="match status" value="1"/>
</dbReference>
<dbReference type="PANTHER" id="PTHR43796:SF2">
    <property type="entry name" value="CARBOXYNORSPERMIDINE SYNTHASE"/>
    <property type="match status" value="1"/>
</dbReference>
<organism evidence="2 3">
    <name type="scientific">Aspergillus parasiticus (strain ATCC 56775 / NRRL 5862 / SRRC 143 / SU-1)</name>
    <dbReference type="NCBI Taxonomy" id="1403190"/>
    <lineage>
        <taxon>Eukaryota</taxon>
        <taxon>Fungi</taxon>
        <taxon>Dikarya</taxon>
        <taxon>Ascomycota</taxon>
        <taxon>Pezizomycotina</taxon>
        <taxon>Eurotiomycetes</taxon>
        <taxon>Eurotiomycetidae</taxon>
        <taxon>Eurotiales</taxon>
        <taxon>Aspergillaceae</taxon>
        <taxon>Aspergillus</taxon>
        <taxon>Aspergillus subgen. Circumdati</taxon>
    </lineage>
</organism>
<name>A0A0F0IIN7_ASPPU</name>
<dbReference type="Gene3D" id="3.40.50.720">
    <property type="entry name" value="NAD(P)-binding Rossmann-like Domain"/>
    <property type="match status" value="1"/>
</dbReference>
<reference evidence="2 3" key="1">
    <citation type="submission" date="2015-02" db="EMBL/GenBank/DDBJ databases">
        <title>Draft genome sequence of Aspergillus parasiticus SU-1.</title>
        <authorList>
            <person name="Yu J."/>
            <person name="Fedorova N."/>
            <person name="Yin Y."/>
            <person name="Losada L."/>
            <person name="Zafar N."/>
            <person name="Taujale R."/>
            <person name="Ehrlich K.C."/>
            <person name="Bhatnagar D."/>
            <person name="Cleveland T.E."/>
            <person name="Bennett J.W."/>
            <person name="Nierman W.C."/>
        </authorList>
    </citation>
    <scope>NUCLEOTIDE SEQUENCE [LARGE SCALE GENOMIC DNA]</scope>
    <source>
        <strain evidence="3">ATCC 56775 / NRRL 5862 / SRRC 143 / SU-1</strain>
    </source>
</reference>
<accession>A0A0F0IIN7</accession>